<feature type="region of interest" description="Disordered" evidence="1">
    <location>
        <begin position="155"/>
        <end position="192"/>
    </location>
</feature>
<evidence type="ECO:0000313" key="2">
    <source>
        <dbReference type="EMBL" id="EGV20457.1"/>
    </source>
</evidence>
<evidence type="ECO:0000313" key="3">
    <source>
        <dbReference type="Proteomes" id="UP000005459"/>
    </source>
</evidence>
<feature type="region of interest" description="Disordered" evidence="1">
    <location>
        <begin position="1"/>
        <end position="21"/>
    </location>
</feature>
<dbReference type="Proteomes" id="UP000005459">
    <property type="component" value="Unassembled WGS sequence"/>
</dbReference>
<feature type="compositionally biased region" description="Low complexity" evidence="1">
    <location>
        <begin position="48"/>
        <end position="58"/>
    </location>
</feature>
<feature type="compositionally biased region" description="Basic and acidic residues" evidence="1">
    <location>
        <begin position="159"/>
        <end position="168"/>
    </location>
</feature>
<gene>
    <name evidence="2" type="ORF">ThimaDRAFT_0235</name>
</gene>
<dbReference type="EMBL" id="AFWV01000001">
    <property type="protein sequence ID" value="EGV20457.1"/>
    <property type="molecule type" value="Genomic_DNA"/>
</dbReference>
<organism evidence="2 3">
    <name type="scientific">Thiocapsa marina 5811</name>
    <dbReference type="NCBI Taxonomy" id="768671"/>
    <lineage>
        <taxon>Bacteria</taxon>
        <taxon>Pseudomonadati</taxon>
        <taxon>Pseudomonadota</taxon>
        <taxon>Gammaproteobacteria</taxon>
        <taxon>Chromatiales</taxon>
        <taxon>Chromatiaceae</taxon>
        <taxon>Thiocapsa</taxon>
    </lineage>
</organism>
<keyword evidence="3" id="KW-1185">Reference proteome</keyword>
<evidence type="ECO:0000256" key="1">
    <source>
        <dbReference type="SAM" id="MobiDB-lite"/>
    </source>
</evidence>
<proteinExistence type="predicted"/>
<dbReference type="RefSeq" id="WP_007191113.1">
    <property type="nucleotide sequence ID" value="NZ_AFWV01000001.1"/>
</dbReference>
<dbReference type="OrthoDB" id="10016782at2"/>
<dbReference type="STRING" id="768671.ThimaDRAFT_0235"/>
<dbReference type="AlphaFoldDB" id="F9U5N4"/>
<accession>F9U5N4</accession>
<sequence length="192" mass="20970">MTQSQGTQARPAARNQREQDCVDLDALVLAEIESLIARRKAAREQPRTHTPPAQTPAPRARDTTARRGGRVAPLRTPSEPTSEWTGESFDEDPEALFAEPPPNPEQEPQESHPSLLSPEEEAFITRAVGFLSQRAEADIILNRIWEQLTELDPEGYYEAPHEGSDPRPGEALARSAGSGEVDTAATDGAPED</sequence>
<name>F9U5N4_9GAMM</name>
<protein>
    <submittedName>
        <fullName evidence="2">Uncharacterized protein</fullName>
    </submittedName>
</protein>
<feature type="region of interest" description="Disordered" evidence="1">
    <location>
        <begin position="39"/>
        <end position="120"/>
    </location>
</feature>
<reference evidence="2 3" key="1">
    <citation type="submission" date="2011-06" db="EMBL/GenBank/DDBJ databases">
        <title>The draft genome of Thiocapsa marina 5811.</title>
        <authorList>
            <consortium name="US DOE Joint Genome Institute (JGI-PGF)"/>
            <person name="Lucas S."/>
            <person name="Han J."/>
            <person name="Cheng J.-F."/>
            <person name="Goodwin L."/>
            <person name="Pitluck S."/>
            <person name="Peters L."/>
            <person name="Land M.L."/>
            <person name="Hauser L."/>
            <person name="Vogl K."/>
            <person name="Liu Z."/>
            <person name="Imhoff J."/>
            <person name="Thiel V."/>
            <person name="Frigaard N.-U."/>
            <person name="Bryant D."/>
            <person name="Woyke T.J."/>
        </authorList>
    </citation>
    <scope>NUCLEOTIDE SEQUENCE [LARGE SCALE GENOMIC DNA]</scope>
    <source>
        <strain evidence="2 3">5811</strain>
    </source>
</reference>